<proteinExistence type="predicted"/>
<organism evidence="2 3">
    <name type="scientific">Triparma retinervis</name>
    <dbReference type="NCBI Taxonomy" id="2557542"/>
    <lineage>
        <taxon>Eukaryota</taxon>
        <taxon>Sar</taxon>
        <taxon>Stramenopiles</taxon>
        <taxon>Ochrophyta</taxon>
        <taxon>Bolidophyceae</taxon>
        <taxon>Parmales</taxon>
        <taxon>Triparmaceae</taxon>
        <taxon>Triparma</taxon>
    </lineage>
</organism>
<gene>
    <name evidence="2" type="ORF">TrRE_jg2539</name>
</gene>
<evidence type="ECO:0000259" key="1">
    <source>
        <dbReference type="Pfam" id="PF00291"/>
    </source>
</evidence>
<dbReference type="EMBL" id="BRXZ01004009">
    <property type="protein sequence ID" value="GMH66634.1"/>
    <property type="molecule type" value="Genomic_DNA"/>
</dbReference>
<dbReference type="AlphaFoldDB" id="A0A9W7E3D9"/>
<keyword evidence="3" id="KW-1185">Reference proteome</keyword>
<evidence type="ECO:0000313" key="3">
    <source>
        <dbReference type="Proteomes" id="UP001165082"/>
    </source>
</evidence>
<dbReference type="SUPFAM" id="SSF53686">
    <property type="entry name" value="Tryptophan synthase beta subunit-like PLP-dependent enzymes"/>
    <property type="match status" value="1"/>
</dbReference>
<dbReference type="OrthoDB" id="10259545at2759"/>
<dbReference type="Gene3D" id="3.40.50.1100">
    <property type="match status" value="2"/>
</dbReference>
<reference evidence="2" key="1">
    <citation type="submission" date="2022-07" db="EMBL/GenBank/DDBJ databases">
        <title>Genome analysis of Parmales, a sister group of diatoms, reveals the evolutionary specialization of diatoms from phago-mixotrophs to photoautotrophs.</title>
        <authorList>
            <person name="Ban H."/>
            <person name="Sato S."/>
            <person name="Yoshikawa S."/>
            <person name="Kazumasa Y."/>
            <person name="Nakamura Y."/>
            <person name="Ichinomiya M."/>
            <person name="Saitoh K."/>
            <person name="Sato N."/>
            <person name="Blanc-Mathieu R."/>
            <person name="Endo H."/>
            <person name="Kuwata A."/>
            <person name="Ogata H."/>
        </authorList>
    </citation>
    <scope>NUCLEOTIDE SEQUENCE</scope>
</reference>
<dbReference type="InterPro" id="IPR036052">
    <property type="entry name" value="TrpB-like_PALP_sf"/>
</dbReference>
<feature type="domain" description="Tryptophan synthase beta chain-like PALP" evidence="1">
    <location>
        <begin position="23"/>
        <end position="266"/>
    </location>
</feature>
<sequence>MYTSTPGRHDVLRNFTESTYVNNIGNTPLERWEKLSNAVCDLDDGPGNETNEAGGVWIKREDMNPGGTAKDRVARSILRRWLEGGMAVQGVVEGSSGSTGIAWANICRDVGLPFRCFVPDDQSRAKFDKIRKLGGEVVVVKTASISSAGHYVNRARLDARERGWRFGDQFEEPGNYIAHNEGTGPEILSAMDDKVDLFCMSAGTGGMLSGVGNLVMGGGGRVVAADVKGSVYGSWVNTGVAYCREQRERGVRKHRYDTIAEGIGMDRVTG</sequence>
<comment type="caution">
    <text evidence="2">The sequence shown here is derived from an EMBL/GenBank/DDBJ whole genome shotgun (WGS) entry which is preliminary data.</text>
</comment>
<name>A0A9W7E3D9_9STRA</name>
<dbReference type="InterPro" id="IPR050214">
    <property type="entry name" value="Cys_Synth/Cystath_Beta-Synth"/>
</dbReference>
<accession>A0A9W7E3D9</accession>
<evidence type="ECO:0000313" key="2">
    <source>
        <dbReference type="EMBL" id="GMH66634.1"/>
    </source>
</evidence>
<dbReference type="InterPro" id="IPR001926">
    <property type="entry name" value="TrpB-like_PALP"/>
</dbReference>
<protein>
    <recommendedName>
        <fullName evidence="1">Tryptophan synthase beta chain-like PALP domain-containing protein</fullName>
    </recommendedName>
</protein>
<dbReference type="PANTHER" id="PTHR10314">
    <property type="entry name" value="CYSTATHIONINE BETA-SYNTHASE"/>
    <property type="match status" value="1"/>
</dbReference>
<feature type="non-terminal residue" evidence="2">
    <location>
        <position position="270"/>
    </location>
</feature>
<dbReference type="Pfam" id="PF00291">
    <property type="entry name" value="PALP"/>
    <property type="match status" value="1"/>
</dbReference>
<dbReference type="Proteomes" id="UP001165082">
    <property type="component" value="Unassembled WGS sequence"/>
</dbReference>